<evidence type="ECO:0000313" key="3">
    <source>
        <dbReference type="Proteomes" id="UP001519289"/>
    </source>
</evidence>
<dbReference type="Gene3D" id="3.10.450.50">
    <property type="match status" value="1"/>
</dbReference>
<organism evidence="2 3">
    <name type="scientific">Symbiobacterium terraclitae</name>
    <dbReference type="NCBI Taxonomy" id="557451"/>
    <lineage>
        <taxon>Bacteria</taxon>
        <taxon>Bacillati</taxon>
        <taxon>Bacillota</taxon>
        <taxon>Clostridia</taxon>
        <taxon>Eubacteriales</taxon>
        <taxon>Symbiobacteriaceae</taxon>
        <taxon>Symbiobacterium</taxon>
    </lineage>
</organism>
<feature type="chain" id="PRO_5045246318" description="Lipoprotein" evidence="1">
    <location>
        <begin position="22"/>
        <end position="151"/>
    </location>
</feature>
<comment type="caution">
    <text evidence="2">The sequence shown here is derived from an EMBL/GenBank/DDBJ whole genome shotgun (WGS) entry which is preliminary data.</text>
</comment>
<feature type="signal peptide" evidence="1">
    <location>
        <begin position="1"/>
        <end position="21"/>
    </location>
</feature>
<evidence type="ECO:0000256" key="1">
    <source>
        <dbReference type="SAM" id="SignalP"/>
    </source>
</evidence>
<dbReference type="Proteomes" id="UP001519289">
    <property type="component" value="Unassembled WGS sequence"/>
</dbReference>
<evidence type="ECO:0000313" key="2">
    <source>
        <dbReference type="EMBL" id="MBP2019842.1"/>
    </source>
</evidence>
<keyword evidence="3" id="KW-1185">Reference proteome</keyword>
<sequence>MGSPRKLLGLLALLPALGGCAALSQPSSPEAVVDAYFAAVKDLDFERARQYVAEDARVGDLPSPWPQDVPVEPQVVWIEWEAGEALARLGEAQFARLEIALDGSTITGDAATVNYHITQRVPHPSEEDMADLTRALAAADPARYPEVIVDW</sequence>
<dbReference type="PROSITE" id="PS51257">
    <property type="entry name" value="PROKAR_LIPOPROTEIN"/>
    <property type="match status" value="1"/>
</dbReference>
<dbReference type="SUPFAM" id="SSF54427">
    <property type="entry name" value="NTF2-like"/>
    <property type="match status" value="1"/>
</dbReference>
<evidence type="ECO:0008006" key="4">
    <source>
        <dbReference type="Google" id="ProtNLM"/>
    </source>
</evidence>
<name>A0ABS4JWC9_9FIRM</name>
<dbReference type="InterPro" id="IPR032710">
    <property type="entry name" value="NTF2-like_dom_sf"/>
</dbReference>
<dbReference type="EMBL" id="JAGGLG010000036">
    <property type="protein sequence ID" value="MBP2019842.1"/>
    <property type="molecule type" value="Genomic_DNA"/>
</dbReference>
<protein>
    <recommendedName>
        <fullName evidence="4">Lipoprotein</fullName>
    </recommendedName>
</protein>
<reference evidence="2 3" key="1">
    <citation type="submission" date="2021-03" db="EMBL/GenBank/DDBJ databases">
        <title>Genomic Encyclopedia of Type Strains, Phase IV (KMG-IV): sequencing the most valuable type-strain genomes for metagenomic binning, comparative biology and taxonomic classification.</title>
        <authorList>
            <person name="Goeker M."/>
        </authorList>
    </citation>
    <scope>NUCLEOTIDE SEQUENCE [LARGE SCALE GENOMIC DNA]</scope>
    <source>
        <strain evidence="2 3">DSM 27138</strain>
    </source>
</reference>
<accession>A0ABS4JWC9</accession>
<keyword evidence="1" id="KW-0732">Signal</keyword>
<gene>
    <name evidence="2" type="ORF">J2Z79_003284</name>
</gene>
<proteinExistence type="predicted"/>